<name>A0A166EWU4_DAUCS</name>
<feature type="compositionally biased region" description="Polar residues" evidence="7">
    <location>
        <begin position="951"/>
        <end position="972"/>
    </location>
</feature>
<dbReference type="PANTHER" id="PTHR17204:SF26">
    <property type="entry name" value="PRE-MRNA-PROCESSING FACTOR 39-2"/>
    <property type="match status" value="1"/>
</dbReference>
<feature type="compositionally biased region" description="Basic residues" evidence="7">
    <location>
        <begin position="938"/>
        <end position="950"/>
    </location>
</feature>
<dbReference type="EMBL" id="LNRQ01000002">
    <property type="protein sequence ID" value="KZN07072.1"/>
    <property type="molecule type" value="Genomic_DNA"/>
</dbReference>
<accession>A0A166EWU4</accession>
<evidence type="ECO:0000256" key="6">
    <source>
        <dbReference type="ARBA" id="ARBA00038019"/>
    </source>
</evidence>
<comment type="similarity">
    <text evidence="6">Belongs to the PRP39 family.</text>
</comment>
<sequence length="972" mass="109701">METEVEVFSEGEFQRQLREMICKGSLDFDAWTAVITHIEKYYLDDIDTISLVYDSFLSKFPLCHVYWKKYVDHKTRLCSVDKAVETFEQAVQSATYCVSLWVDYCTFSIAAYEDPSDIRRLFKRGLSFVGKDYLCHTLWDKYIEFECSQNQWSSLIRILIQSLRFPTKKLHNYYDNFKKFAAILDEERESMNISSMEVKAEILPCGTIDMSESDIDNIIKNMQDPSNNSGCTKALQNYLATGEQFYHKACQLEKKIHHFEASIGRPFFHMKPLDDNHLASWHSYLDFVEKQGDFDWTLKIYEKCLIPCANYPEFWMRYVEFMESKGGRELSKFALERATQVFLEKAPVIHIFNARFREHIGDVHGARAAFLQGDKDSNSYFVESVIKAANMEKRLGNLAAASSIYENALYMAAERQKLHTVPLLYIHYSRLKHLELLKLLMMHEGSKYMTVVDSIIANTITSRPDISQSLSTKDKEELSCLYLEYVDLCGTNDDVRKASKRHLKLFPHLIRTTTSNNNPNATHQLLHMAIEARKMKTFYQLPKSNGPGHLIQIPVEEQELSTPESNGFVPDLVVAEKVPKGDGNGAQEEHLSLGNELLSIEDVAEVISKQNFVHQSDHDFIGAMESTQDLTCNPKIDESELLNFTNGSAKQSEQATSRSEELIPEVEQSKVTNIPSEFLQQCSSSSDIHEMEANELENHPKPVHIMEKASPSSWEKESHDITTMELQDHGVAQRSSISDGQILEIGRLEEIHVTSNAKGSPPTNPSSIKNNVQNNDPVNLLSSTSHQSLIRRQTECEVPANSGENSPQISISKASGGTSPEYHEHLNGVRQHDDLHEQCSTDKMAHISALDVNQGGHQYPSGAAPGNVTGHARPVKNVENPSHVSAPLSESSPQHGQGPIPQCDTDAAGLSEDHTQTSPEGMEEPQNAVNCRPDFSLRPRRHNQSSHRASRTVNTPLSPTLSDQSPLSRSKS</sequence>
<dbReference type="GO" id="GO:0005685">
    <property type="term" value="C:U1 snRNP"/>
    <property type="evidence" value="ECO:0007669"/>
    <property type="project" value="TreeGrafter"/>
</dbReference>
<keyword evidence="2" id="KW-0507">mRNA processing</keyword>
<dbReference type="InterPro" id="IPR059164">
    <property type="entry name" value="HAT_PRP39_C"/>
</dbReference>
<evidence type="ECO:0000256" key="3">
    <source>
        <dbReference type="ARBA" id="ARBA00022737"/>
    </source>
</evidence>
<dbReference type="Gramene" id="KZN07072">
    <property type="protein sequence ID" value="KZN07072"/>
    <property type="gene ID" value="DCAR_007909"/>
</dbReference>
<protein>
    <recommendedName>
        <fullName evidence="9">Suppressor of forked domain-containing protein</fullName>
    </recommendedName>
</protein>
<feature type="region of interest" description="Disordered" evidence="7">
    <location>
        <begin position="853"/>
        <end position="972"/>
    </location>
</feature>
<dbReference type="FunFam" id="1.25.40.10:FF:000159">
    <property type="entry name" value="Tetratricopeptide repeat (TPR)-like superfamily protein"/>
    <property type="match status" value="1"/>
</dbReference>
<reference evidence="8" key="1">
    <citation type="journal article" date="2016" name="Nat. Genet.">
        <title>A high-quality carrot genome assembly provides new insights into carotenoid accumulation and asterid genome evolution.</title>
        <authorList>
            <person name="Iorizzo M."/>
            <person name="Ellison S."/>
            <person name="Senalik D."/>
            <person name="Zeng P."/>
            <person name="Satapoomin P."/>
            <person name="Huang J."/>
            <person name="Bowman M."/>
            <person name="Iovene M."/>
            <person name="Sanseverino W."/>
            <person name="Cavagnaro P."/>
            <person name="Yildiz M."/>
            <person name="Macko-Podgorni A."/>
            <person name="Moranska E."/>
            <person name="Grzebelus E."/>
            <person name="Grzebelus D."/>
            <person name="Ashrafi H."/>
            <person name="Zheng Z."/>
            <person name="Cheng S."/>
            <person name="Spooner D."/>
            <person name="Van Deynze A."/>
            <person name="Simon P."/>
        </authorList>
    </citation>
    <scope>NUCLEOTIDE SEQUENCE [LARGE SCALE GENOMIC DNA]</scope>
    <source>
        <tissue evidence="8">Leaf</tissue>
    </source>
</reference>
<comment type="subcellular location">
    <subcellularLocation>
        <location evidence="1">Nucleus</location>
    </subcellularLocation>
</comment>
<dbReference type="GO" id="GO:0000243">
    <property type="term" value="C:commitment complex"/>
    <property type="evidence" value="ECO:0007669"/>
    <property type="project" value="TreeGrafter"/>
</dbReference>
<dbReference type="GO" id="GO:0000395">
    <property type="term" value="P:mRNA 5'-splice site recognition"/>
    <property type="evidence" value="ECO:0007669"/>
    <property type="project" value="TreeGrafter"/>
</dbReference>
<evidence type="ECO:0000256" key="7">
    <source>
        <dbReference type="SAM" id="MobiDB-lite"/>
    </source>
</evidence>
<dbReference type="GO" id="GO:0030627">
    <property type="term" value="F:pre-mRNA 5'-splice site binding"/>
    <property type="evidence" value="ECO:0007669"/>
    <property type="project" value="TreeGrafter"/>
</dbReference>
<evidence type="ECO:0000256" key="2">
    <source>
        <dbReference type="ARBA" id="ARBA00022664"/>
    </source>
</evidence>
<feature type="compositionally biased region" description="Polar residues" evidence="7">
    <location>
        <begin position="879"/>
        <end position="895"/>
    </location>
</feature>
<dbReference type="InterPro" id="IPR011990">
    <property type="entry name" value="TPR-like_helical_dom_sf"/>
</dbReference>
<evidence type="ECO:0000313" key="8">
    <source>
        <dbReference type="EMBL" id="KZN07072.1"/>
    </source>
</evidence>
<feature type="compositionally biased region" description="Polar residues" evidence="7">
    <location>
        <begin position="643"/>
        <end position="657"/>
    </location>
</feature>
<feature type="region of interest" description="Disordered" evidence="7">
    <location>
        <begin position="797"/>
        <end position="824"/>
    </location>
</feature>
<gene>
    <name evidence="8" type="ORF">DCAR_007909</name>
</gene>
<evidence type="ECO:0008006" key="9">
    <source>
        <dbReference type="Google" id="ProtNLM"/>
    </source>
</evidence>
<dbReference type="Pfam" id="PF23241">
    <property type="entry name" value="HAT_PRP39_C"/>
    <property type="match status" value="1"/>
</dbReference>
<keyword evidence="3" id="KW-0677">Repeat</keyword>
<feature type="region of interest" description="Disordered" evidence="7">
    <location>
        <begin position="643"/>
        <end position="664"/>
    </location>
</feature>
<dbReference type="Gene3D" id="1.25.40.10">
    <property type="entry name" value="Tetratricopeptide repeat domain"/>
    <property type="match status" value="2"/>
</dbReference>
<dbReference type="AlphaFoldDB" id="A0A166EWU4"/>
<dbReference type="PANTHER" id="PTHR17204">
    <property type="entry name" value="PRE-MRNA PROCESSING PROTEIN PRP39-RELATED"/>
    <property type="match status" value="1"/>
</dbReference>
<keyword evidence="5" id="KW-0539">Nucleus</keyword>
<organism evidence="8">
    <name type="scientific">Daucus carota subsp. sativus</name>
    <name type="common">Carrot</name>
    <dbReference type="NCBI Taxonomy" id="79200"/>
    <lineage>
        <taxon>Eukaryota</taxon>
        <taxon>Viridiplantae</taxon>
        <taxon>Streptophyta</taxon>
        <taxon>Embryophyta</taxon>
        <taxon>Tracheophyta</taxon>
        <taxon>Spermatophyta</taxon>
        <taxon>Magnoliopsida</taxon>
        <taxon>eudicotyledons</taxon>
        <taxon>Gunneridae</taxon>
        <taxon>Pentapetalae</taxon>
        <taxon>asterids</taxon>
        <taxon>campanulids</taxon>
        <taxon>Apiales</taxon>
        <taxon>Apiaceae</taxon>
        <taxon>Apioideae</taxon>
        <taxon>Scandiceae</taxon>
        <taxon>Daucinae</taxon>
        <taxon>Daucus</taxon>
        <taxon>Daucus sect. Daucus</taxon>
    </lineage>
</organism>
<evidence type="ECO:0000256" key="5">
    <source>
        <dbReference type="ARBA" id="ARBA00023242"/>
    </source>
</evidence>
<feature type="compositionally biased region" description="Polar residues" evidence="7">
    <location>
        <begin position="802"/>
        <end position="818"/>
    </location>
</feature>
<dbReference type="Pfam" id="PF23240">
    <property type="entry name" value="HAT_PRP39_N"/>
    <property type="match status" value="1"/>
</dbReference>
<dbReference type="SUPFAM" id="SSF48452">
    <property type="entry name" value="TPR-like"/>
    <property type="match status" value="2"/>
</dbReference>
<comment type="caution">
    <text evidence="8">The sequence shown here is derived from an EMBL/GenBank/DDBJ whole genome shotgun (WGS) entry which is preliminary data.</text>
</comment>
<feature type="compositionally biased region" description="Polar residues" evidence="7">
    <location>
        <begin position="765"/>
        <end position="780"/>
    </location>
</feature>
<evidence type="ECO:0000256" key="1">
    <source>
        <dbReference type="ARBA" id="ARBA00004123"/>
    </source>
</evidence>
<dbReference type="STRING" id="79200.A0A166EWU4"/>
<keyword evidence="4" id="KW-0508">mRNA splicing</keyword>
<proteinExistence type="inferred from homology"/>
<dbReference type="FunFam" id="1.25.40.10:FF:000064">
    <property type="entry name" value="Putative pre-mrna-processing factor 39"/>
    <property type="match status" value="1"/>
</dbReference>
<dbReference type="InterPro" id="IPR003107">
    <property type="entry name" value="HAT"/>
</dbReference>
<feature type="region of interest" description="Disordered" evidence="7">
    <location>
        <begin position="754"/>
        <end position="780"/>
    </location>
</feature>
<dbReference type="SMART" id="SM00386">
    <property type="entry name" value="HAT"/>
    <property type="match status" value="5"/>
</dbReference>
<dbReference type="GO" id="GO:0071004">
    <property type="term" value="C:U2-type prespliceosome"/>
    <property type="evidence" value="ECO:0007669"/>
    <property type="project" value="TreeGrafter"/>
</dbReference>
<evidence type="ECO:0000256" key="4">
    <source>
        <dbReference type="ARBA" id="ARBA00023187"/>
    </source>
</evidence>